<accession>A0A9P6X875</accession>
<dbReference type="OrthoDB" id="2211984at2759"/>
<gene>
    <name evidence="1" type="ORF">G6F64_006771</name>
</gene>
<proteinExistence type="predicted"/>
<dbReference type="Proteomes" id="UP000716291">
    <property type="component" value="Unassembled WGS sequence"/>
</dbReference>
<sequence>MCTTEEEYENIILFVNIKEVEITESAKSLIQAIKDAKVYSCKNLRNALYANGYKQDHDVISVYNIVGLKENILAQIKQSGMEYLFKTDHKVSLGFVEFSGGVNDATTPEKERRDVKKLYSMMIDVMNGYPANVKKQIFFKSTKIENTMFFEELVVHEEVMFRTQHAAIIVPRTIRQLVKFTSEILKLIGWKDAVVKQIEQF</sequence>
<evidence type="ECO:0000313" key="2">
    <source>
        <dbReference type="Proteomes" id="UP000716291"/>
    </source>
</evidence>
<dbReference type="EMBL" id="JAANQT010000935">
    <property type="protein sequence ID" value="KAG1307496.1"/>
    <property type="molecule type" value="Genomic_DNA"/>
</dbReference>
<name>A0A9P6X875_RHIOR</name>
<comment type="caution">
    <text evidence="1">The sequence shown here is derived from an EMBL/GenBank/DDBJ whole genome shotgun (WGS) entry which is preliminary data.</text>
</comment>
<reference evidence="1" key="1">
    <citation type="journal article" date="2020" name="Microb. Genom.">
        <title>Genetic diversity of clinical and environmental Mucorales isolates obtained from an investigation of mucormycosis cases among solid organ transplant recipients.</title>
        <authorList>
            <person name="Nguyen M.H."/>
            <person name="Kaul D."/>
            <person name="Muto C."/>
            <person name="Cheng S.J."/>
            <person name="Richter R.A."/>
            <person name="Bruno V.M."/>
            <person name="Liu G."/>
            <person name="Beyhan S."/>
            <person name="Sundermann A.J."/>
            <person name="Mounaud S."/>
            <person name="Pasculle A.W."/>
            <person name="Nierman W.C."/>
            <person name="Driscoll E."/>
            <person name="Cumbie R."/>
            <person name="Clancy C.J."/>
            <person name="Dupont C.L."/>
        </authorList>
    </citation>
    <scope>NUCLEOTIDE SEQUENCE</scope>
    <source>
        <strain evidence="1">GL11</strain>
    </source>
</reference>
<organism evidence="1 2">
    <name type="scientific">Rhizopus oryzae</name>
    <name type="common">Mucormycosis agent</name>
    <name type="synonym">Rhizopus arrhizus var. delemar</name>
    <dbReference type="NCBI Taxonomy" id="64495"/>
    <lineage>
        <taxon>Eukaryota</taxon>
        <taxon>Fungi</taxon>
        <taxon>Fungi incertae sedis</taxon>
        <taxon>Mucoromycota</taxon>
        <taxon>Mucoromycotina</taxon>
        <taxon>Mucoromycetes</taxon>
        <taxon>Mucorales</taxon>
        <taxon>Mucorineae</taxon>
        <taxon>Rhizopodaceae</taxon>
        <taxon>Rhizopus</taxon>
    </lineage>
</organism>
<keyword evidence="2" id="KW-1185">Reference proteome</keyword>
<protein>
    <submittedName>
        <fullName evidence="1">Uncharacterized protein</fullName>
    </submittedName>
</protein>
<evidence type="ECO:0000313" key="1">
    <source>
        <dbReference type="EMBL" id="KAG1307496.1"/>
    </source>
</evidence>
<dbReference type="AlphaFoldDB" id="A0A9P6X875"/>